<dbReference type="PANTHER" id="PTHR43977">
    <property type="entry name" value="STRUCTURAL MAINTENANCE OF CHROMOSOMES PROTEIN 3"/>
    <property type="match status" value="1"/>
</dbReference>
<evidence type="ECO:0000256" key="2">
    <source>
        <dbReference type="ARBA" id="ARBA00022741"/>
    </source>
</evidence>
<dbReference type="GO" id="GO:0003677">
    <property type="term" value="F:DNA binding"/>
    <property type="evidence" value="ECO:0007669"/>
    <property type="project" value="UniProtKB-UniRule"/>
</dbReference>
<accession>A0A1Y6K490</accession>
<dbReference type="InterPro" id="IPR024704">
    <property type="entry name" value="SMC"/>
</dbReference>
<keyword evidence="1 6" id="KW-0963">Cytoplasm</keyword>
<evidence type="ECO:0000313" key="8">
    <source>
        <dbReference type="EMBL" id="SMX54491.1"/>
    </source>
</evidence>
<dbReference type="AlphaFoldDB" id="A0A1Y6K490"/>
<keyword evidence="9" id="KW-1185">Reference proteome</keyword>
<comment type="similarity">
    <text evidence="6">Belongs to the SMC family.</text>
</comment>
<feature type="domain" description="SMC hinge" evidence="7">
    <location>
        <begin position="525"/>
        <end position="639"/>
    </location>
</feature>
<dbReference type="GO" id="GO:0007062">
    <property type="term" value="P:sister chromatid cohesion"/>
    <property type="evidence" value="ECO:0007669"/>
    <property type="project" value="InterPro"/>
</dbReference>
<name>A0A1Y6K490_9CHLR</name>
<keyword evidence="4 6" id="KW-0175">Coiled coil</keyword>
<dbReference type="PIRSF" id="PIRSF005719">
    <property type="entry name" value="SMC"/>
    <property type="match status" value="1"/>
</dbReference>
<dbReference type="Gene3D" id="6.10.250.3110">
    <property type="match status" value="1"/>
</dbReference>
<feature type="coiled-coil region" evidence="6">
    <location>
        <begin position="824"/>
        <end position="886"/>
    </location>
</feature>
<sequence length="1203" mass="138147">MENRLESIELQGVKTFATTTRLEFPGKITAIVGPNGSGKSNIADAIRWVLGEQSFSLLRAKKTEDMIFSGSQQRSRSGMASSTITFNNEDGWLPIDYSHVAITRQAYRDGQNEYILNGQKVRLKDISELLSQTGMSERNYTIIGQGLVDAALALKPDERRKLFEEAAGIGLYRSRKEDSLRKLENTRKNLDRVLDILTEIKPRLRSLERQAQRFQEYQQVKADLRLLLREWYGFQWHVKQQDLRKTRDAFHEQEVLVHSLNKLHLDAKTDVEGARARLQAYRKELEAFYGELSENHSLLEQTTRELAIIEERQRSYKQQKDNLDLDISNIEEEIKGIEAQGLALKAEIEQRQEEFHEGAEEERIFAQKLADVIKEREQIDFALDKLKVKRIQLETEKVQTVVRIDELENRVNALQNERDRVENAIETLQHQRNEANEQFLLLEKSSQTFTQKIEQQKNEIDEFKHQIERLNHDRLSITQQINHKDNQRTKLSTQLSLLQDAEKALSGYSEGSKKLLENSRQGRLPQGIEPISQHILIDEQYERAISAALGELTDLLAMPSQSKDKLIKYLEAKVDDRVALMPMDQSTQTIQKKDFHHLDGVIGFANTLVSVGKTYRNLVDALLSDILVVKDTETAEIIIGKSDLAIIVVTLSGIVFYPNGLIISGQSPSGKRIGRTRQQAELQSERVLVEKEIEELLDQQMRIEKSIEQLQAEQDELVQDFTLLERDWQVNEGKLQDAKDAHARLLEQERWNTDRLLALDADMIEVQSMIESGKRKLDDIEAEINRVLGEEKKINLELQAIPLFEIQQTLNQLKTQQIVAKNTLDSVQQRYQDISNRVDVSKQRFQELTNRRIEIAAELVEIEKRKRELTQKIEEIQLKINHLETEHVEPLSAIGVETEQSIVELQQIEAQSHQKVIIAERQYTQLQMELERRQDQLNLLRDRIGDDFGLVSFEGDQKYDGPMPLPFNDDLIEDLPQIAEIPESHEDDIKRLKGQLVRIGAVNPEAEQEYIEVKERFEFLTNQVADLEKASQDLQKVIEELDDMMEIEFVKTYQAVNKEFSAVFSRLFNGGEAKLIFTDEEKPVEGGVDIEVRLPGRRQQGLASLSGGERSLTAVALIFALLKVSPPPFCILDEVDAMLDESNVGRFVEELRELSEQIQVVIITHNRNTVQAADVIYGVTMGRDSTSQMISLKLDEVGDAYFA</sequence>
<feature type="coiled-coil region" evidence="6">
    <location>
        <begin position="271"/>
        <end position="347"/>
    </location>
</feature>
<keyword evidence="2 6" id="KW-0547">Nucleotide-binding</keyword>
<proteinExistence type="inferred from homology"/>
<keyword evidence="3 6" id="KW-0067">ATP-binding</keyword>
<feature type="coiled-coil region" evidence="6">
    <location>
        <begin position="763"/>
        <end position="797"/>
    </location>
</feature>
<feature type="coiled-coil region" evidence="6">
    <location>
        <begin position="916"/>
        <end position="943"/>
    </location>
</feature>
<feature type="coiled-coil region" evidence="6">
    <location>
        <begin position="679"/>
        <end position="727"/>
    </location>
</feature>
<keyword evidence="5 6" id="KW-0238">DNA-binding</keyword>
<evidence type="ECO:0000256" key="3">
    <source>
        <dbReference type="ARBA" id="ARBA00022840"/>
    </source>
</evidence>
<evidence type="ECO:0000256" key="6">
    <source>
        <dbReference type="HAMAP-Rule" id="MF_01894"/>
    </source>
</evidence>
<dbReference type="HAMAP" id="MF_01894">
    <property type="entry name" value="Smc_prok"/>
    <property type="match status" value="1"/>
</dbReference>
<dbReference type="InterPro" id="IPR003395">
    <property type="entry name" value="RecF/RecN/SMC_N"/>
</dbReference>
<feature type="coiled-coil region" evidence="6">
    <location>
        <begin position="1003"/>
        <end position="1047"/>
    </location>
</feature>
<gene>
    <name evidence="6 8" type="primary">smc</name>
    <name evidence="8" type="ORF">CFX1CAM_1426</name>
</gene>
<dbReference type="KEGG" id="abat:CFX1CAM_1426"/>
<dbReference type="Gene3D" id="3.30.70.1620">
    <property type="match status" value="1"/>
</dbReference>
<feature type="coiled-coil region" evidence="6">
    <location>
        <begin position="173"/>
        <end position="200"/>
    </location>
</feature>
<dbReference type="GO" id="GO:0005737">
    <property type="term" value="C:cytoplasm"/>
    <property type="evidence" value="ECO:0007669"/>
    <property type="project" value="UniProtKB-SubCell"/>
</dbReference>
<dbReference type="GO" id="GO:0006260">
    <property type="term" value="P:DNA replication"/>
    <property type="evidence" value="ECO:0007669"/>
    <property type="project" value="UniProtKB-UniRule"/>
</dbReference>
<evidence type="ECO:0000256" key="5">
    <source>
        <dbReference type="ARBA" id="ARBA00023125"/>
    </source>
</evidence>
<dbReference type="SUPFAM" id="SSF52540">
    <property type="entry name" value="P-loop containing nucleoside triphosphate hydrolases"/>
    <property type="match status" value="2"/>
</dbReference>
<dbReference type="InterPro" id="IPR011890">
    <property type="entry name" value="SMC_prok"/>
</dbReference>
<dbReference type="GO" id="GO:0016887">
    <property type="term" value="F:ATP hydrolysis activity"/>
    <property type="evidence" value="ECO:0007669"/>
    <property type="project" value="InterPro"/>
</dbReference>
<comment type="domain">
    <text evidence="6">Contains large globular domains required for ATP hydrolysis at each terminus and a third globular domain forming a flexible hinge near the middle of the molecule. These domains are separated by coiled-coil structures.</text>
</comment>
<evidence type="ECO:0000259" key="7">
    <source>
        <dbReference type="SMART" id="SM00968"/>
    </source>
</evidence>
<dbReference type="Gene3D" id="3.40.50.300">
    <property type="entry name" value="P-loop containing nucleotide triphosphate hydrolases"/>
    <property type="match status" value="2"/>
</dbReference>
<dbReference type="Gene3D" id="1.20.1060.20">
    <property type="match status" value="1"/>
</dbReference>
<dbReference type="NCBIfam" id="TIGR02168">
    <property type="entry name" value="SMC_prok_B"/>
    <property type="match status" value="1"/>
</dbReference>
<dbReference type="SUPFAM" id="SSF75553">
    <property type="entry name" value="Smc hinge domain"/>
    <property type="match status" value="1"/>
</dbReference>
<dbReference type="GO" id="GO:0005694">
    <property type="term" value="C:chromosome"/>
    <property type="evidence" value="ECO:0007669"/>
    <property type="project" value="InterPro"/>
</dbReference>
<comment type="subcellular location">
    <subcellularLocation>
        <location evidence="6">Cytoplasm</location>
    </subcellularLocation>
</comment>
<dbReference type="InterPro" id="IPR027417">
    <property type="entry name" value="P-loop_NTPase"/>
</dbReference>
<dbReference type="Pfam" id="PF02463">
    <property type="entry name" value="SMC_N"/>
    <property type="match status" value="1"/>
</dbReference>
<evidence type="ECO:0000313" key="9">
    <source>
        <dbReference type="Proteomes" id="UP000195514"/>
    </source>
</evidence>
<dbReference type="SMART" id="SM00968">
    <property type="entry name" value="SMC_hinge"/>
    <property type="match status" value="1"/>
</dbReference>
<feature type="binding site" evidence="6">
    <location>
        <begin position="34"/>
        <end position="41"/>
    </location>
    <ligand>
        <name>ATP</name>
        <dbReference type="ChEBI" id="CHEBI:30616"/>
    </ligand>
</feature>
<comment type="function">
    <text evidence="6">Required for chromosome condensation and partitioning.</text>
</comment>
<comment type="subunit">
    <text evidence="6">Homodimer.</text>
</comment>
<evidence type="ECO:0000256" key="4">
    <source>
        <dbReference type="ARBA" id="ARBA00023054"/>
    </source>
</evidence>
<dbReference type="GO" id="GO:0007059">
    <property type="term" value="P:chromosome segregation"/>
    <property type="evidence" value="ECO:0007669"/>
    <property type="project" value="UniProtKB-UniRule"/>
</dbReference>
<evidence type="ECO:0000256" key="1">
    <source>
        <dbReference type="ARBA" id="ARBA00022490"/>
    </source>
</evidence>
<protein>
    <recommendedName>
        <fullName evidence="6">Chromosome partition protein Smc</fullName>
    </recommendedName>
</protein>
<dbReference type="EMBL" id="LT859958">
    <property type="protein sequence ID" value="SMX54491.1"/>
    <property type="molecule type" value="Genomic_DNA"/>
</dbReference>
<dbReference type="OrthoDB" id="9808768at2"/>
<dbReference type="InterPro" id="IPR036277">
    <property type="entry name" value="SMC_hinge_sf"/>
</dbReference>
<feature type="coiled-coil region" evidence="6">
    <location>
        <begin position="390"/>
        <end position="480"/>
    </location>
</feature>
<dbReference type="Pfam" id="PF06470">
    <property type="entry name" value="SMC_hinge"/>
    <property type="match status" value="1"/>
</dbReference>
<dbReference type="GO" id="GO:0005524">
    <property type="term" value="F:ATP binding"/>
    <property type="evidence" value="ECO:0007669"/>
    <property type="project" value="UniProtKB-UniRule"/>
</dbReference>
<dbReference type="RefSeq" id="WP_087862331.1">
    <property type="nucleotide sequence ID" value="NZ_LT859958.1"/>
</dbReference>
<organism evidence="8 9">
    <name type="scientific">Candidatus Brevifilum fermentans</name>
    <dbReference type="NCBI Taxonomy" id="1986204"/>
    <lineage>
        <taxon>Bacteria</taxon>
        <taxon>Bacillati</taxon>
        <taxon>Chloroflexota</taxon>
        <taxon>Anaerolineae</taxon>
        <taxon>Anaerolineales</taxon>
        <taxon>Anaerolineaceae</taxon>
        <taxon>Candidatus Brevifilum</taxon>
    </lineage>
</organism>
<reference evidence="9" key="1">
    <citation type="submission" date="2017-05" db="EMBL/GenBank/DDBJ databases">
        <authorList>
            <person name="Kirkegaard R."/>
            <person name="Mcilroy J S."/>
        </authorList>
    </citation>
    <scope>NUCLEOTIDE SEQUENCE [LARGE SCALE GENOMIC DNA]</scope>
</reference>
<dbReference type="Proteomes" id="UP000195514">
    <property type="component" value="Chromosome I"/>
</dbReference>
<dbReference type="InterPro" id="IPR010935">
    <property type="entry name" value="SMC_hinge"/>
</dbReference>
<dbReference type="GO" id="GO:0030261">
    <property type="term" value="P:chromosome condensation"/>
    <property type="evidence" value="ECO:0007669"/>
    <property type="project" value="InterPro"/>
</dbReference>